<name>A0ACC1SRM6_9HYPO</name>
<evidence type="ECO:0000313" key="2">
    <source>
        <dbReference type="Proteomes" id="UP001148629"/>
    </source>
</evidence>
<dbReference type="Proteomes" id="UP001148629">
    <property type="component" value="Unassembled WGS sequence"/>
</dbReference>
<dbReference type="EMBL" id="JANRMS010000170">
    <property type="protein sequence ID" value="KAJ3544974.1"/>
    <property type="molecule type" value="Genomic_DNA"/>
</dbReference>
<accession>A0ACC1SRM6</accession>
<organism evidence="1 2">
    <name type="scientific">Fusarium decemcellulare</name>
    <dbReference type="NCBI Taxonomy" id="57161"/>
    <lineage>
        <taxon>Eukaryota</taxon>
        <taxon>Fungi</taxon>
        <taxon>Dikarya</taxon>
        <taxon>Ascomycota</taxon>
        <taxon>Pezizomycotina</taxon>
        <taxon>Sordariomycetes</taxon>
        <taxon>Hypocreomycetidae</taxon>
        <taxon>Hypocreales</taxon>
        <taxon>Nectriaceae</taxon>
        <taxon>Fusarium</taxon>
        <taxon>Fusarium decemcellulare species complex</taxon>
    </lineage>
</organism>
<sequence>MASSRNPADHPFPLIRTPTSTLPNGDKPDMFHRCASQMACTHNIIIRGLNSIYLQAPYIQPQDEGAFLRYCACFYEFLHIHISGEEEDLFPTIVEMSGVRGIMDRNIEQHHAFKQGLDEYSAYIAACLRGVQKYYGNTLVGIIDVFGNTLATHLAQEIPTILDLARYGDRMAKLEKRFKARAREDTSQLLVASTRTWAFFNHDKEYENGLWKDWPPVSALAAFAVRRVTYWLHADWWKFTPCDPWGKPRDKFKKWPIYFNHETPFTVHDKTNASHSVITAVMSNPEPSSTMADGQEDTGNDLIKLLTKQDGTLCDFCHDALTNPPESGAPFLTRALSELVKASSYCGFCAMWVRALKQSAQDLGEAGQDVARELHPLVQESVEPEDVQLQFVSLHDWERCSIEQRIAWPHMGPIWATLDLVKTDDAQYINTGLLAESDHGDLAWKTIRAWLGHCGSNHNFCKWKKYTSWKPSRLIHINPNSEPLEIHLVEGAGVPDRVEYLTLSHCWGGGSPLQLTKGTLESFKTSISTDDLPRTFLDACNVVKFL</sequence>
<evidence type="ECO:0000313" key="1">
    <source>
        <dbReference type="EMBL" id="KAJ3544974.1"/>
    </source>
</evidence>
<protein>
    <submittedName>
        <fullName evidence="1">Uncharacterized protein</fullName>
    </submittedName>
</protein>
<gene>
    <name evidence="1" type="ORF">NM208_g2754</name>
</gene>
<proteinExistence type="predicted"/>
<reference evidence="1" key="1">
    <citation type="submission" date="2022-08" db="EMBL/GenBank/DDBJ databases">
        <title>Genome Sequence of Fusarium decemcellulare.</title>
        <authorList>
            <person name="Buettner E."/>
        </authorList>
    </citation>
    <scope>NUCLEOTIDE SEQUENCE</scope>
    <source>
        <strain evidence="1">Babe19</strain>
    </source>
</reference>
<comment type="caution">
    <text evidence="1">The sequence shown here is derived from an EMBL/GenBank/DDBJ whole genome shotgun (WGS) entry which is preliminary data.</text>
</comment>
<keyword evidence="2" id="KW-1185">Reference proteome</keyword>